<evidence type="ECO:0000313" key="3">
    <source>
        <dbReference type="Proteomes" id="UP000234585"/>
    </source>
</evidence>
<proteinExistence type="predicted"/>
<dbReference type="Proteomes" id="UP000234585">
    <property type="component" value="Unassembled WGS sequence"/>
</dbReference>
<dbReference type="STRING" id="41067.A0A2I2FB67"/>
<dbReference type="EMBL" id="KZ559139">
    <property type="protein sequence ID" value="PLB37885.1"/>
    <property type="molecule type" value="Genomic_DNA"/>
</dbReference>
<evidence type="ECO:0000313" key="2">
    <source>
        <dbReference type="EMBL" id="PLB37885.1"/>
    </source>
</evidence>
<protein>
    <submittedName>
        <fullName evidence="2">Uncharacterized protein</fullName>
    </submittedName>
</protein>
<dbReference type="OrthoDB" id="4442598at2759"/>
<dbReference type="RefSeq" id="XP_024671897.1">
    <property type="nucleotide sequence ID" value="XM_024818755.1"/>
</dbReference>
<name>A0A2I2FB67_ASPCN</name>
<organism evidence="2 3">
    <name type="scientific">Aspergillus candidus</name>
    <dbReference type="NCBI Taxonomy" id="41067"/>
    <lineage>
        <taxon>Eukaryota</taxon>
        <taxon>Fungi</taxon>
        <taxon>Dikarya</taxon>
        <taxon>Ascomycota</taxon>
        <taxon>Pezizomycotina</taxon>
        <taxon>Eurotiomycetes</taxon>
        <taxon>Eurotiomycetidae</taxon>
        <taxon>Eurotiales</taxon>
        <taxon>Aspergillaceae</taxon>
        <taxon>Aspergillus</taxon>
        <taxon>Aspergillus subgen. Circumdati</taxon>
    </lineage>
</organism>
<evidence type="ECO:0000256" key="1">
    <source>
        <dbReference type="SAM" id="MobiDB-lite"/>
    </source>
</evidence>
<reference evidence="2 3" key="1">
    <citation type="submission" date="2017-12" db="EMBL/GenBank/DDBJ databases">
        <authorList>
            <consortium name="DOE Joint Genome Institute"/>
            <person name="Haridas S."/>
            <person name="Kjaerbolling I."/>
            <person name="Vesth T.C."/>
            <person name="Frisvad J.C."/>
            <person name="Nybo J.L."/>
            <person name="Theobald S."/>
            <person name="Kuo A."/>
            <person name="Bowyer P."/>
            <person name="Matsuda Y."/>
            <person name="Mondo S."/>
            <person name="Lyhne E.K."/>
            <person name="Kogle M.E."/>
            <person name="Clum A."/>
            <person name="Lipzen A."/>
            <person name="Salamov A."/>
            <person name="Ngan C.Y."/>
            <person name="Daum C."/>
            <person name="Chiniquy J."/>
            <person name="Barry K."/>
            <person name="LaButti K."/>
            <person name="Simmons B.A."/>
            <person name="Magnuson J.K."/>
            <person name="Mortensen U.H."/>
            <person name="Larsen T.O."/>
            <person name="Grigoriev I.V."/>
            <person name="Baker S.E."/>
            <person name="Andersen M.R."/>
            <person name="Nordberg H.P."/>
            <person name="Cantor M.N."/>
            <person name="Hua S.X."/>
        </authorList>
    </citation>
    <scope>NUCLEOTIDE SEQUENCE [LARGE SCALE GENOMIC DNA]</scope>
    <source>
        <strain evidence="2 3">CBS 102.13</strain>
    </source>
</reference>
<feature type="region of interest" description="Disordered" evidence="1">
    <location>
        <begin position="92"/>
        <end position="114"/>
    </location>
</feature>
<feature type="compositionally biased region" description="Polar residues" evidence="1">
    <location>
        <begin position="92"/>
        <end position="106"/>
    </location>
</feature>
<gene>
    <name evidence="2" type="ORF">BDW47DRAFT_32469</name>
</gene>
<dbReference type="GeneID" id="36525915"/>
<dbReference type="AlphaFoldDB" id="A0A2I2FB67"/>
<keyword evidence="3" id="KW-1185">Reference proteome</keyword>
<accession>A0A2I2FB67</accession>
<sequence>MSASQCRIMAVNPSGYLRWSAPRYIRPMQLLRRASSSTLTRSSSLRVTQSELLQFALTGSKPPIKDGRPGLHRDQYFNELFLEEWPFPADSQPSLGSVVQGKTETTGIDGMPGDPKGDAELLRNLQIYIEKNVNDRRQCALLQDDQCVPLMRVLSLCQEHNSYGEILMFINAAINRVERLRAPVSEDLRFLGMYYACLAFSAPALKHHLDNFGRGCSRHLAPKKSVLLVRALGATLQGLAFQRSELDSSAMLSVVTGENGFTDPSRQSLHGIMCWDDLEKGSEDIGLYLTLLARLRSDSLLRQIWKQTLEKMNASSFHGFESTYGFVKTFVDTGKPQDAITYLRQISESSNGALPDISKFHGLSGLLADGDVLQVLPELAGPEEYLRMLETQIRDMESRLGIRWRPEKSHHTDISDPSTIFTNQPLLTIDGESSGYESAQRLIAEIHAFGCSKSTADLGRIATFLDEHDGEPIPVCVSCEDDHPLGFGWFPQRSPVEWSSQSLPLSTDMSRPWSPLTLGLVRARLSSGGPPLAKERFLYLIQLGYLAARPKRAPPGDSPSWKETGHIVAWDRVSGQFLMVHSNEGRRTAGADQLLEASRPQSSLATIRVIYPMDNGLRENKWMVKSLGQVGNSRIKCQFEADPGLDLVA</sequence>